<proteinExistence type="predicted"/>
<feature type="compositionally biased region" description="Polar residues" evidence="1">
    <location>
        <begin position="115"/>
        <end position="126"/>
    </location>
</feature>
<evidence type="ECO:0000313" key="2">
    <source>
        <dbReference type="EMBL" id="ELU44454.1"/>
    </source>
</evidence>
<protein>
    <submittedName>
        <fullName evidence="2">Uncharacterized protein</fullName>
    </submittedName>
</protein>
<feature type="region of interest" description="Disordered" evidence="1">
    <location>
        <begin position="115"/>
        <end position="176"/>
    </location>
</feature>
<evidence type="ECO:0000313" key="3">
    <source>
        <dbReference type="Proteomes" id="UP000011668"/>
    </source>
</evidence>
<name>L8X744_THACA</name>
<sequence>MQNGLIHWSHMILTGVRDSLTWILGNVRHFHALPRCFDGDCGARGRVEGDPMRAYSAPPSPYEYLRVGNMTCSMLHEDALFPAAKPDEIPAPIIANIKDPTTYGIFFRSQISPLHESNPSSDTSLITEPIPITGTNVSVPPTPTSIETQSPRPSISVTSESEAPTETFPSISESEAPTTIGTIVSSVTPIPTTTPLSSSVIASASSALSSISNSLSSAASTIPTPTPTGSQNAASSLRSGAGWTVGAVLAGVAFGAALL</sequence>
<accession>L8X744</accession>
<keyword evidence="3" id="KW-1185">Reference proteome</keyword>
<feature type="compositionally biased region" description="Polar residues" evidence="1">
    <location>
        <begin position="133"/>
        <end position="176"/>
    </location>
</feature>
<gene>
    <name evidence="2" type="ORF">AG1IA_01510</name>
</gene>
<dbReference type="Proteomes" id="UP000011668">
    <property type="component" value="Unassembled WGS sequence"/>
</dbReference>
<dbReference type="OrthoDB" id="3266634at2759"/>
<evidence type="ECO:0000256" key="1">
    <source>
        <dbReference type="SAM" id="MobiDB-lite"/>
    </source>
</evidence>
<organism evidence="2 3">
    <name type="scientific">Thanatephorus cucumeris (strain AG1-IA)</name>
    <name type="common">Rice sheath blight fungus</name>
    <name type="synonym">Rhizoctonia solani</name>
    <dbReference type="NCBI Taxonomy" id="983506"/>
    <lineage>
        <taxon>Eukaryota</taxon>
        <taxon>Fungi</taxon>
        <taxon>Dikarya</taxon>
        <taxon>Basidiomycota</taxon>
        <taxon>Agaricomycotina</taxon>
        <taxon>Agaricomycetes</taxon>
        <taxon>Cantharellales</taxon>
        <taxon>Ceratobasidiaceae</taxon>
        <taxon>Rhizoctonia</taxon>
        <taxon>Rhizoctonia solani AG-1</taxon>
    </lineage>
</organism>
<reference evidence="2 3" key="1">
    <citation type="journal article" date="2013" name="Nat. Commun.">
        <title>The evolution and pathogenic mechanisms of the rice sheath blight pathogen.</title>
        <authorList>
            <person name="Zheng A."/>
            <person name="Lin R."/>
            <person name="Xu L."/>
            <person name="Qin P."/>
            <person name="Tang C."/>
            <person name="Ai P."/>
            <person name="Zhang D."/>
            <person name="Liu Y."/>
            <person name="Sun Z."/>
            <person name="Feng H."/>
            <person name="Wang Y."/>
            <person name="Chen Y."/>
            <person name="Liang X."/>
            <person name="Fu R."/>
            <person name="Li Q."/>
            <person name="Zhang J."/>
            <person name="Yu X."/>
            <person name="Xie Z."/>
            <person name="Ding L."/>
            <person name="Guan P."/>
            <person name="Tang J."/>
            <person name="Liang Y."/>
            <person name="Wang S."/>
            <person name="Deng Q."/>
            <person name="Li S."/>
            <person name="Zhu J."/>
            <person name="Wang L."/>
            <person name="Liu H."/>
            <person name="Li P."/>
        </authorList>
    </citation>
    <scope>NUCLEOTIDE SEQUENCE [LARGE SCALE GENOMIC DNA]</scope>
    <source>
        <strain evidence="3">AG-1 IA</strain>
    </source>
</reference>
<comment type="caution">
    <text evidence="2">The sequence shown here is derived from an EMBL/GenBank/DDBJ whole genome shotgun (WGS) entry which is preliminary data.</text>
</comment>
<dbReference type="HOGENOM" id="CLU_1074338_0_0_1"/>
<dbReference type="AlphaFoldDB" id="L8X744"/>
<dbReference type="EMBL" id="AFRT01000305">
    <property type="protein sequence ID" value="ELU44454.1"/>
    <property type="molecule type" value="Genomic_DNA"/>
</dbReference>